<dbReference type="AlphaFoldDB" id="A0A812KQL9"/>
<proteinExistence type="predicted"/>
<comment type="caution">
    <text evidence="4">The sequence shown here is derived from an EMBL/GenBank/DDBJ whole genome shotgun (WGS) entry which is preliminary data.</text>
</comment>
<dbReference type="InterPro" id="IPR023415">
    <property type="entry name" value="LDLR_class-A_CS"/>
</dbReference>
<organism evidence="4 5">
    <name type="scientific">Symbiodinium necroappetens</name>
    <dbReference type="NCBI Taxonomy" id="1628268"/>
    <lineage>
        <taxon>Eukaryota</taxon>
        <taxon>Sar</taxon>
        <taxon>Alveolata</taxon>
        <taxon>Dinophyceae</taxon>
        <taxon>Suessiales</taxon>
        <taxon>Symbiodiniaceae</taxon>
        <taxon>Symbiodinium</taxon>
    </lineage>
</organism>
<dbReference type="OrthoDB" id="664115at2759"/>
<evidence type="ECO:0000313" key="5">
    <source>
        <dbReference type="Proteomes" id="UP000601435"/>
    </source>
</evidence>
<feature type="chain" id="PRO_5032480272" evidence="3">
    <location>
        <begin position="25"/>
        <end position="413"/>
    </location>
</feature>
<dbReference type="SMART" id="SM00192">
    <property type="entry name" value="LDLa"/>
    <property type="match status" value="1"/>
</dbReference>
<feature type="compositionally biased region" description="Basic and acidic residues" evidence="2">
    <location>
        <begin position="99"/>
        <end position="113"/>
    </location>
</feature>
<evidence type="ECO:0000256" key="1">
    <source>
        <dbReference type="ARBA" id="ARBA00023157"/>
    </source>
</evidence>
<dbReference type="CDD" id="cd00112">
    <property type="entry name" value="LDLa"/>
    <property type="match status" value="1"/>
</dbReference>
<feature type="signal peptide" evidence="3">
    <location>
        <begin position="1"/>
        <end position="24"/>
    </location>
</feature>
<dbReference type="PROSITE" id="PS50068">
    <property type="entry name" value="LDLRA_2"/>
    <property type="match status" value="1"/>
</dbReference>
<evidence type="ECO:0000256" key="3">
    <source>
        <dbReference type="SAM" id="SignalP"/>
    </source>
</evidence>
<evidence type="ECO:0000256" key="2">
    <source>
        <dbReference type="SAM" id="MobiDB-lite"/>
    </source>
</evidence>
<feature type="region of interest" description="Disordered" evidence="2">
    <location>
        <begin position="92"/>
        <end position="113"/>
    </location>
</feature>
<dbReference type="SUPFAM" id="SSF57424">
    <property type="entry name" value="LDL receptor-like module"/>
    <property type="match status" value="1"/>
</dbReference>
<accession>A0A812KQL9</accession>
<dbReference type="Pfam" id="PF00057">
    <property type="entry name" value="Ldl_recept_a"/>
    <property type="match status" value="1"/>
</dbReference>
<reference evidence="4" key="1">
    <citation type="submission" date="2021-02" db="EMBL/GenBank/DDBJ databases">
        <authorList>
            <person name="Dougan E. K."/>
            <person name="Rhodes N."/>
            <person name="Thang M."/>
            <person name="Chan C."/>
        </authorList>
    </citation>
    <scope>NUCLEOTIDE SEQUENCE</scope>
</reference>
<feature type="region of interest" description="Disordered" evidence="2">
    <location>
        <begin position="271"/>
        <end position="294"/>
    </location>
</feature>
<sequence>MPALSFRYSTGWFFGFMVALNADCQQETFPCDRGHRCVDASRICDGLVDCVDASDEANCGTAGQAPGDHESESHPGDVMSVAALEQAELARTVARAHRREQDGRKRAEQEKKLKESLLQEAQKALRSSDEEKSRCQNAEQGTECFSHVLYAMSHGIFEHPHWYPGLSSDSDFSDFQALLHLLPQNGCPRPCRGATCLQLRLQPLCLLRVDWLQQVELIQHPSWYPELTAESSKRQLAKSLWQRGDPNCYRPCHLGEENDPHLLELVRTPRQKEGTHLRPASKPHPGATVPQAAAPVSTERCDEHGVTYLPLDMPGVVPQFAETARRCQELCSYQPGAAYYSFDRPTSTCHCQAAEVGMRHQGSWGFVSGSVGCNGVTLHPDTQLIVHNLDIGCYQAGVFFSGTASSESYEVEG</sequence>
<dbReference type="PROSITE" id="PS01209">
    <property type="entry name" value="LDLRA_1"/>
    <property type="match status" value="1"/>
</dbReference>
<dbReference type="Gene3D" id="4.10.400.10">
    <property type="entry name" value="Low-density Lipoprotein Receptor"/>
    <property type="match status" value="1"/>
</dbReference>
<evidence type="ECO:0000313" key="4">
    <source>
        <dbReference type="EMBL" id="CAE7234506.1"/>
    </source>
</evidence>
<protein>
    <submittedName>
        <fullName evidence="4">DRG1 protein</fullName>
    </submittedName>
</protein>
<dbReference type="Gene3D" id="3.50.4.10">
    <property type="entry name" value="Hepatocyte Growth Factor"/>
    <property type="match status" value="1"/>
</dbReference>
<gene>
    <name evidence="4" type="primary">DRG1</name>
    <name evidence="4" type="ORF">SNEC2469_LOCUS3836</name>
</gene>
<name>A0A812KQL9_9DINO</name>
<keyword evidence="1" id="KW-1015">Disulfide bond</keyword>
<dbReference type="InterPro" id="IPR036055">
    <property type="entry name" value="LDL_receptor-like_sf"/>
</dbReference>
<dbReference type="EMBL" id="CAJNJA010008254">
    <property type="protein sequence ID" value="CAE7234506.1"/>
    <property type="molecule type" value="Genomic_DNA"/>
</dbReference>
<dbReference type="Proteomes" id="UP000601435">
    <property type="component" value="Unassembled WGS sequence"/>
</dbReference>
<keyword evidence="5" id="KW-1185">Reference proteome</keyword>
<dbReference type="InterPro" id="IPR002172">
    <property type="entry name" value="LDrepeatLR_classA_rpt"/>
</dbReference>
<keyword evidence="3" id="KW-0732">Signal</keyword>